<gene>
    <name evidence="1" type="ORF">CLV32_0045</name>
</gene>
<keyword evidence="2" id="KW-1185">Reference proteome</keyword>
<sequence length="75" mass="9073">MGKIKKSKRWELIYLLMDQQACDVIQELYHINFNISDDRRKQKIASKIENFFIERTKLFEELQKQGTLKLNNLIN</sequence>
<organism evidence="1 2">
    <name type="scientific">Pedobacter duraquae</name>
    <dbReference type="NCBI Taxonomy" id="425511"/>
    <lineage>
        <taxon>Bacteria</taxon>
        <taxon>Pseudomonadati</taxon>
        <taxon>Bacteroidota</taxon>
        <taxon>Sphingobacteriia</taxon>
        <taxon>Sphingobacteriales</taxon>
        <taxon>Sphingobacteriaceae</taxon>
        <taxon>Pedobacter</taxon>
    </lineage>
</organism>
<protein>
    <submittedName>
        <fullName evidence="1">Uncharacterized protein</fullName>
    </submittedName>
</protein>
<dbReference type="EMBL" id="SNWM01000001">
    <property type="protein sequence ID" value="TDO23760.1"/>
    <property type="molecule type" value="Genomic_DNA"/>
</dbReference>
<dbReference type="Proteomes" id="UP000295499">
    <property type="component" value="Unassembled WGS sequence"/>
</dbReference>
<comment type="caution">
    <text evidence="1">The sequence shown here is derived from an EMBL/GenBank/DDBJ whole genome shotgun (WGS) entry which is preliminary data.</text>
</comment>
<dbReference type="AlphaFoldDB" id="A0A4R6ING1"/>
<evidence type="ECO:0000313" key="1">
    <source>
        <dbReference type="EMBL" id="TDO23760.1"/>
    </source>
</evidence>
<accession>A0A4R6ING1</accession>
<dbReference type="RefSeq" id="WP_133551309.1">
    <property type="nucleotide sequence ID" value="NZ_SNWM01000001.1"/>
</dbReference>
<evidence type="ECO:0000313" key="2">
    <source>
        <dbReference type="Proteomes" id="UP000295499"/>
    </source>
</evidence>
<name>A0A4R6ING1_9SPHI</name>
<reference evidence="1 2" key="1">
    <citation type="submission" date="2019-03" db="EMBL/GenBank/DDBJ databases">
        <title>Genomic Encyclopedia of Archaeal and Bacterial Type Strains, Phase II (KMG-II): from individual species to whole genera.</title>
        <authorList>
            <person name="Goeker M."/>
        </authorList>
    </citation>
    <scope>NUCLEOTIDE SEQUENCE [LARGE SCALE GENOMIC DNA]</scope>
    <source>
        <strain evidence="1 2">DSM 19034</strain>
    </source>
</reference>
<proteinExistence type="predicted"/>